<keyword evidence="3 6" id="KW-0812">Transmembrane</keyword>
<dbReference type="Gene3D" id="1.20.1250.20">
    <property type="entry name" value="MFS general substrate transporter like domains"/>
    <property type="match status" value="2"/>
</dbReference>
<name>A0A512DW19_9PROT</name>
<dbReference type="SUPFAM" id="SSF103473">
    <property type="entry name" value="MFS general substrate transporter"/>
    <property type="match status" value="1"/>
</dbReference>
<dbReference type="GO" id="GO:0005886">
    <property type="term" value="C:plasma membrane"/>
    <property type="evidence" value="ECO:0007669"/>
    <property type="project" value="UniProtKB-SubCell"/>
</dbReference>
<feature type="transmembrane region" description="Helical" evidence="6">
    <location>
        <begin position="234"/>
        <end position="254"/>
    </location>
</feature>
<dbReference type="RefSeq" id="WP_044430618.1">
    <property type="nucleotide sequence ID" value="NZ_BJYZ01000022.1"/>
</dbReference>
<feature type="transmembrane region" description="Helical" evidence="6">
    <location>
        <begin position="355"/>
        <end position="373"/>
    </location>
</feature>
<feature type="domain" description="Major facilitator superfamily (MFS) profile" evidence="7">
    <location>
        <begin position="4"/>
        <end position="379"/>
    </location>
</feature>
<dbReference type="Proteomes" id="UP000321523">
    <property type="component" value="Unassembled WGS sequence"/>
</dbReference>
<dbReference type="PANTHER" id="PTHR43124:SF8">
    <property type="entry name" value="INNER MEMBRANE TRANSPORT PROTEIN YDHP"/>
    <property type="match status" value="1"/>
</dbReference>
<feature type="transmembrane region" description="Helical" evidence="6">
    <location>
        <begin position="42"/>
        <end position="62"/>
    </location>
</feature>
<evidence type="ECO:0000259" key="7">
    <source>
        <dbReference type="PROSITE" id="PS50850"/>
    </source>
</evidence>
<dbReference type="GO" id="GO:0022857">
    <property type="term" value="F:transmembrane transporter activity"/>
    <property type="evidence" value="ECO:0007669"/>
    <property type="project" value="InterPro"/>
</dbReference>
<sequence>MPLPLLALAVASFGIGTTEFVIMGLLPNVAADLGVSIPSAGMLVSGYALGVVVGAPILAILTSRMPRKTALLALMAVFIIGNALCAIAPDYATLMAARVVTAFCHGTFFGIGSVVAAGLVPPSQRARAIALMFAGLTLANVLGVPLGTALGQAAGWRSTFWGVVGISVIALLAILFWVPAVKHDRSGSLLQEFRVVRRPQVLLAMSISVLASASLFSVFTYITPLLQEVTGVSPHGVTMVLLLFGVGLTIGNFVGGRLADWKLMPAIIGIFSVLVPVVAALSFTSQFFIPAVVTIVLWGVVAFALVAPLQVRVVDEAHGAPNLAAILNQGAFNLGNAGGAWIGGVAIAQGMSYTAIPWIGATLALLALGATVLSSTLERREDVALSVADRC</sequence>
<gene>
    <name evidence="8" type="ORF">SAE02_48090</name>
</gene>
<keyword evidence="9" id="KW-1185">Reference proteome</keyword>
<dbReference type="InterPro" id="IPR020846">
    <property type="entry name" value="MFS_dom"/>
</dbReference>
<evidence type="ECO:0000256" key="5">
    <source>
        <dbReference type="ARBA" id="ARBA00023136"/>
    </source>
</evidence>
<evidence type="ECO:0000256" key="1">
    <source>
        <dbReference type="ARBA" id="ARBA00004651"/>
    </source>
</evidence>
<feature type="transmembrane region" description="Helical" evidence="6">
    <location>
        <begin position="129"/>
        <end position="154"/>
    </location>
</feature>
<organism evidence="8 9">
    <name type="scientific">Skermanella aerolata</name>
    <dbReference type="NCBI Taxonomy" id="393310"/>
    <lineage>
        <taxon>Bacteria</taxon>
        <taxon>Pseudomonadati</taxon>
        <taxon>Pseudomonadota</taxon>
        <taxon>Alphaproteobacteria</taxon>
        <taxon>Rhodospirillales</taxon>
        <taxon>Azospirillaceae</taxon>
        <taxon>Skermanella</taxon>
    </lineage>
</organism>
<protein>
    <submittedName>
        <fullName evidence="8">MFS transporter</fullName>
    </submittedName>
</protein>
<evidence type="ECO:0000256" key="4">
    <source>
        <dbReference type="ARBA" id="ARBA00022989"/>
    </source>
</evidence>
<feature type="transmembrane region" description="Helical" evidence="6">
    <location>
        <begin position="95"/>
        <end position="117"/>
    </location>
</feature>
<dbReference type="AlphaFoldDB" id="A0A512DW19"/>
<keyword evidence="4 6" id="KW-1133">Transmembrane helix</keyword>
<evidence type="ECO:0000313" key="8">
    <source>
        <dbReference type="EMBL" id="GEO40661.1"/>
    </source>
</evidence>
<keyword evidence="5 6" id="KW-0472">Membrane</keyword>
<feature type="transmembrane region" description="Helical" evidence="6">
    <location>
        <begin position="201"/>
        <end position="222"/>
    </location>
</feature>
<evidence type="ECO:0000256" key="3">
    <source>
        <dbReference type="ARBA" id="ARBA00022692"/>
    </source>
</evidence>
<dbReference type="EMBL" id="BJYZ01000022">
    <property type="protein sequence ID" value="GEO40661.1"/>
    <property type="molecule type" value="Genomic_DNA"/>
</dbReference>
<dbReference type="Pfam" id="PF07690">
    <property type="entry name" value="MFS_1"/>
    <property type="match status" value="1"/>
</dbReference>
<dbReference type="InterPro" id="IPR050189">
    <property type="entry name" value="MFS_Efflux_Transporters"/>
</dbReference>
<feature type="transmembrane region" description="Helical" evidence="6">
    <location>
        <begin position="160"/>
        <end position="180"/>
    </location>
</feature>
<dbReference type="PANTHER" id="PTHR43124">
    <property type="entry name" value="PURINE EFFLUX PUMP PBUE"/>
    <property type="match status" value="1"/>
</dbReference>
<feature type="transmembrane region" description="Helical" evidence="6">
    <location>
        <begin position="69"/>
        <end position="89"/>
    </location>
</feature>
<keyword evidence="2" id="KW-1003">Cell membrane</keyword>
<dbReference type="OrthoDB" id="9788453at2"/>
<comment type="subcellular location">
    <subcellularLocation>
        <location evidence="1">Cell membrane</location>
        <topology evidence="1">Multi-pass membrane protein</topology>
    </subcellularLocation>
</comment>
<evidence type="ECO:0000313" key="9">
    <source>
        <dbReference type="Proteomes" id="UP000321523"/>
    </source>
</evidence>
<dbReference type="InterPro" id="IPR036259">
    <property type="entry name" value="MFS_trans_sf"/>
</dbReference>
<reference evidence="8 9" key="1">
    <citation type="submission" date="2019-07" db="EMBL/GenBank/DDBJ databases">
        <title>Whole genome shotgun sequence of Skermanella aerolata NBRC 106429.</title>
        <authorList>
            <person name="Hosoyama A."/>
            <person name="Uohara A."/>
            <person name="Ohji S."/>
            <person name="Ichikawa N."/>
        </authorList>
    </citation>
    <scope>NUCLEOTIDE SEQUENCE [LARGE SCALE GENOMIC DNA]</scope>
    <source>
        <strain evidence="8 9">NBRC 106429</strain>
    </source>
</reference>
<dbReference type="PROSITE" id="PS50850">
    <property type="entry name" value="MFS"/>
    <property type="match status" value="1"/>
</dbReference>
<dbReference type="InterPro" id="IPR011701">
    <property type="entry name" value="MFS"/>
</dbReference>
<proteinExistence type="predicted"/>
<evidence type="ECO:0000256" key="2">
    <source>
        <dbReference type="ARBA" id="ARBA00022475"/>
    </source>
</evidence>
<evidence type="ECO:0000256" key="6">
    <source>
        <dbReference type="SAM" id="Phobius"/>
    </source>
</evidence>
<feature type="transmembrane region" description="Helical" evidence="6">
    <location>
        <begin position="287"/>
        <end position="309"/>
    </location>
</feature>
<comment type="caution">
    <text evidence="8">The sequence shown here is derived from an EMBL/GenBank/DDBJ whole genome shotgun (WGS) entry which is preliminary data.</text>
</comment>
<feature type="transmembrane region" description="Helical" evidence="6">
    <location>
        <begin position="330"/>
        <end position="349"/>
    </location>
</feature>
<accession>A0A512DW19</accession>
<dbReference type="CDD" id="cd17324">
    <property type="entry name" value="MFS_NepI_like"/>
    <property type="match status" value="1"/>
</dbReference>
<feature type="transmembrane region" description="Helical" evidence="6">
    <location>
        <begin position="261"/>
        <end position="281"/>
    </location>
</feature>